<keyword evidence="1" id="KW-0004">4Fe-4S</keyword>
<dbReference type="InterPro" id="IPR017896">
    <property type="entry name" value="4Fe4S_Fe-S-bd"/>
</dbReference>
<evidence type="ECO:0000313" key="6">
    <source>
        <dbReference type="EMBL" id="KPK72358.1"/>
    </source>
</evidence>
<dbReference type="PROSITE" id="PS51379">
    <property type="entry name" value="4FE4S_FER_2"/>
    <property type="match status" value="2"/>
</dbReference>
<proteinExistence type="predicted"/>
<protein>
    <recommendedName>
        <fullName evidence="5">4Fe-4S ferredoxin-type domain-containing protein</fullName>
    </recommendedName>
</protein>
<feature type="domain" description="4Fe-4S ferredoxin-type" evidence="5">
    <location>
        <begin position="38"/>
        <end position="67"/>
    </location>
</feature>
<evidence type="ECO:0000313" key="7">
    <source>
        <dbReference type="Proteomes" id="UP000051096"/>
    </source>
</evidence>
<keyword evidence="3" id="KW-0408">Iron</keyword>
<dbReference type="Gene3D" id="3.30.70.20">
    <property type="match status" value="1"/>
</dbReference>
<dbReference type="PANTHER" id="PTHR43687">
    <property type="entry name" value="ADENYLYLSULFATE REDUCTASE, BETA SUBUNIT"/>
    <property type="match status" value="1"/>
</dbReference>
<evidence type="ECO:0000256" key="2">
    <source>
        <dbReference type="ARBA" id="ARBA00022723"/>
    </source>
</evidence>
<evidence type="ECO:0000256" key="3">
    <source>
        <dbReference type="ARBA" id="ARBA00023004"/>
    </source>
</evidence>
<dbReference type="Proteomes" id="UP000051096">
    <property type="component" value="Unassembled WGS sequence"/>
</dbReference>
<dbReference type="PROSITE" id="PS00198">
    <property type="entry name" value="4FE4S_FER_1"/>
    <property type="match status" value="2"/>
</dbReference>
<dbReference type="AlphaFoldDB" id="A0A0S8GH56"/>
<dbReference type="GO" id="GO:0046872">
    <property type="term" value="F:metal ion binding"/>
    <property type="evidence" value="ECO:0007669"/>
    <property type="project" value="UniProtKB-KW"/>
</dbReference>
<dbReference type="SUPFAM" id="SSF54862">
    <property type="entry name" value="4Fe-4S ferredoxins"/>
    <property type="match status" value="1"/>
</dbReference>
<dbReference type="PANTHER" id="PTHR43687:SF4">
    <property type="entry name" value="BLR5484 PROTEIN"/>
    <property type="match status" value="1"/>
</dbReference>
<keyword evidence="2" id="KW-0479">Metal-binding</keyword>
<dbReference type="Pfam" id="PF12838">
    <property type="entry name" value="Fer4_7"/>
    <property type="match status" value="1"/>
</dbReference>
<accession>A0A0S8GH56</accession>
<evidence type="ECO:0000256" key="1">
    <source>
        <dbReference type="ARBA" id="ARBA00022485"/>
    </source>
</evidence>
<dbReference type="GO" id="GO:0051539">
    <property type="term" value="F:4 iron, 4 sulfur cluster binding"/>
    <property type="evidence" value="ECO:0007669"/>
    <property type="project" value="UniProtKB-KW"/>
</dbReference>
<organism evidence="6 7">
    <name type="scientific">candidate division WOR_3 bacterium SM23_60</name>
    <dbReference type="NCBI Taxonomy" id="1703780"/>
    <lineage>
        <taxon>Bacteria</taxon>
        <taxon>Bacteria division WOR-3</taxon>
    </lineage>
</organism>
<feature type="domain" description="4Fe-4S ferredoxin-type" evidence="5">
    <location>
        <begin position="8"/>
        <end position="37"/>
    </location>
</feature>
<evidence type="ECO:0000259" key="5">
    <source>
        <dbReference type="PROSITE" id="PS51379"/>
    </source>
</evidence>
<keyword evidence="4" id="KW-0411">Iron-sulfur</keyword>
<comment type="caution">
    <text evidence="6">The sequence shown here is derived from an EMBL/GenBank/DDBJ whole genome shotgun (WGS) entry which is preliminary data.</text>
</comment>
<gene>
    <name evidence="6" type="ORF">AMJ87_05050</name>
</gene>
<name>A0A0S8GH56_UNCW3</name>
<evidence type="ECO:0000256" key="4">
    <source>
        <dbReference type="ARBA" id="ARBA00023014"/>
    </source>
</evidence>
<sequence>MAIKTRKFSIDVNEQWCKGCEICVAFCPKNVLAMENGKAIVVRADDCTGCQFCEIYCPDFAITVHPGKDENNE</sequence>
<dbReference type="InterPro" id="IPR017900">
    <property type="entry name" value="4Fe4S_Fe_S_CS"/>
</dbReference>
<dbReference type="InterPro" id="IPR050572">
    <property type="entry name" value="Fe-S_Ferredoxin"/>
</dbReference>
<dbReference type="EMBL" id="LJUO01000034">
    <property type="protein sequence ID" value="KPK72358.1"/>
    <property type="molecule type" value="Genomic_DNA"/>
</dbReference>
<reference evidence="6 7" key="1">
    <citation type="journal article" date="2015" name="Microbiome">
        <title>Genomic resolution of linkages in carbon, nitrogen, and sulfur cycling among widespread estuary sediment bacteria.</title>
        <authorList>
            <person name="Baker B.J."/>
            <person name="Lazar C.S."/>
            <person name="Teske A.P."/>
            <person name="Dick G.J."/>
        </authorList>
    </citation>
    <scope>NUCLEOTIDE SEQUENCE [LARGE SCALE GENOMIC DNA]</scope>
    <source>
        <strain evidence="6">SM23_60</strain>
    </source>
</reference>